<dbReference type="AlphaFoldDB" id="A0A438DN06"/>
<dbReference type="PANTHER" id="PTHR11439:SF440">
    <property type="entry name" value="INTEGRASE CATALYTIC DOMAIN-CONTAINING PROTEIN"/>
    <property type="match status" value="1"/>
</dbReference>
<gene>
    <name evidence="1" type="primary">GIP_278</name>
    <name evidence="1" type="ORF">CK203_098074</name>
</gene>
<name>A0A438DN06_VITVI</name>
<dbReference type="EMBL" id="QGNW01001557">
    <property type="protein sequence ID" value="RVW36839.1"/>
    <property type="molecule type" value="Genomic_DNA"/>
</dbReference>
<dbReference type="Proteomes" id="UP000288805">
    <property type="component" value="Unassembled WGS sequence"/>
</dbReference>
<dbReference type="CDD" id="cd09272">
    <property type="entry name" value="RNase_HI_RT_Ty1"/>
    <property type="match status" value="1"/>
</dbReference>
<comment type="caution">
    <text evidence="1">The sequence shown here is derived from an EMBL/GenBank/DDBJ whole genome shotgun (WGS) entry which is preliminary data.</text>
</comment>
<evidence type="ECO:0000313" key="1">
    <source>
        <dbReference type="EMBL" id="RVW36839.1"/>
    </source>
</evidence>
<evidence type="ECO:0000313" key="2">
    <source>
        <dbReference type="Proteomes" id="UP000288805"/>
    </source>
</evidence>
<accession>A0A438DN06</accession>
<reference evidence="1 2" key="1">
    <citation type="journal article" date="2018" name="PLoS Genet.">
        <title>Population sequencing reveals clonal diversity and ancestral inbreeding in the grapevine cultivar Chardonnay.</title>
        <authorList>
            <person name="Roach M.J."/>
            <person name="Johnson D.L."/>
            <person name="Bohlmann J."/>
            <person name="van Vuuren H.J."/>
            <person name="Jones S.J."/>
            <person name="Pretorius I.S."/>
            <person name="Schmidt S.A."/>
            <person name="Borneman A.R."/>
        </authorList>
    </citation>
    <scope>NUCLEOTIDE SEQUENCE [LARGE SCALE GENOMIC DNA]</scope>
    <source>
        <strain evidence="2">cv. Chardonnay</strain>
        <tissue evidence="1">Leaf</tissue>
    </source>
</reference>
<organism evidence="1 2">
    <name type="scientific">Vitis vinifera</name>
    <name type="common">Grape</name>
    <dbReference type="NCBI Taxonomy" id="29760"/>
    <lineage>
        <taxon>Eukaryota</taxon>
        <taxon>Viridiplantae</taxon>
        <taxon>Streptophyta</taxon>
        <taxon>Embryophyta</taxon>
        <taxon>Tracheophyta</taxon>
        <taxon>Spermatophyta</taxon>
        <taxon>Magnoliopsida</taxon>
        <taxon>eudicotyledons</taxon>
        <taxon>Gunneridae</taxon>
        <taxon>Pentapetalae</taxon>
        <taxon>rosids</taxon>
        <taxon>Vitales</taxon>
        <taxon>Vitaceae</taxon>
        <taxon>Viteae</taxon>
        <taxon>Vitis</taxon>
    </lineage>
</organism>
<dbReference type="PANTHER" id="PTHR11439">
    <property type="entry name" value="GAG-POL-RELATED RETROTRANSPOSON"/>
    <property type="match status" value="1"/>
</dbReference>
<protein>
    <submittedName>
        <fullName evidence="1">Copia protein</fullName>
    </submittedName>
</protein>
<proteinExistence type="predicted"/>
<sequence>MENQSSTSHQTSHLSVCTLEEIGILTPKSTPSVIPATKFLSSDISSVESTSTDDLNTPIAIRKGTRVCTKHLIAKHVSYHRLSPTTRAFTTNPSSVEILKDIQEALAILEWKHIVLEEIRALENNRTWQLVDAPKGEKPMGFKWVFIMKYNVDESIESTIRVLLTLAANLSWSSQYSDVKNVFLNGGNLVTWRSKKQSIVARSVEVDFKAVAHGICELLWLEKLFEDLRIPCKKPMKLYYDNKTTINDAHNLVQHDKTKHVKVDHHFTKDKLDAGLICIPYVPSEE</sequence>